<feature type="region of interest" description="Disordered" evidence="1">
    <location>
        <begin position="177"/>
        <end position="202"/>
    </location>
</feature>
<feature type="region of interest" description="Disordered" evidence="1">
    <location>
        <begin position="1"/>
        <end position="107"/>
    </location>
</feature>
<protein>
    <submittedName>
        <fullName evidence="4">Serine rich protein interaction domain-containing protein</fullName>
    </submittedName>
</protein>
<evidence type="ECO:0000256" key="1">
    <source>
        <dbReference type="SAM" id="MobiDB-lite"/>
    </source>
</evidence>
<dbReference type="InterPro" id="IPR014928">
    <property type="entry name" value="Serine_rich_dom"/>
</dbReference>
<proteinExistence type="predicted"/>
<dbReference type="Proteomes" id="UP000887577">
    <property type="component" value="Unplaced"/>
</dbReference>
<feature type="compositionally biased region" description="Polar residues" evidence="1">
    <location>
        <begin position="81"/>
        <end position="90"/>
    </location>
</feature>
<accession>A0A914XV92</accession>
<reference evidence="4" key="1">
    <citation type="submission" date="2022-11" db="UniProtKB">
        <authorList>
            <consortium name="WormBaseParasite"/>
        </authorList>
    </citation>
    <scope>IDENTIFICATION</scope>
</reference>
<evidence type="ECO:0000259" key="2">
    <source>
        <dbReference type="Pfam" id="PF08824"/>
    </source>
</evidence>
<organism evidence="3 4">
    <name type="scientific">Panagrolaimus superbus</name>
    <dbReference type="NCBI Taxonomy" id="310955"/>
    <lineage>
        <taxon>Eukaryota</taxon>
        <taxon>Metazoa</taxon>
        <taxon>Ecdysozoa</taxon>
        <taxon>Nematoda</taxon>
        <taxon>Chromadorea</taxon>
        <taxon>Rhabditida</taxon>
        <taxon>Tylenchina</taxon>
        <taxon>Panagrolaimomorpha</taxon>
        <taxon>Panagrolaimoidea</taxon>
        <taxon>Panagrolaimidae</taxon>
        <taxon>Panagrolaimus</taxon>
    </lineage>
</organism>
<dbReference type="WBParaSite" id="PSU_v2.g10892.t1">
    <property type="protein sequence ID" value="PSU_v2.g10892.t1"/>
    <property type="gene ID" value="PSU_v2.g10892"/>
</dbReference>
<evidence type="ECO:0000313" key="4">
    <source>
        <dbReference type="WBParaSite" id="PSU_v2.g10892.t1"/>
    </source>
</evidence>
<sequence>MLKTNPNKIIADAAAERKNNGKASSDDSDSGSVIIRKDQIQRPSESPTSSGIVSDIRDGSVTRTSGFSNRSSGGSSHERASISSSDNDQGSYYLVDPNKHRFNPPSTSISVTANTSTPAISTALPQPPAISRIAYQGSFGANPQRATIVASPSSSTTSTLTRGEHAAIPQRINETTPFRPQQSQSLPPPPEIITQNDSNESGEDAAVMRKRILCAQMTDCAKVIEINGLKMGQFTSASNWRHPHLLQRNIPGIQDTVYIIEAALDELLEFTQRISIGRGDPKQDEFIQMVAPLRTSQALIHRLRATLDSTQWNIHSLSRLNGNPVANDALDQFNAILYQLPKDCRKLVQWRIFFLVILRVLNHFQLFQLQLLNQ</sequence>
<feature type="domain" description="Serine rich protein interaction" evidence="2">
    <location>
        <begin position="233"/>
        <end position="348"/>
    </location>
</feature>
<feature type="compositionally biased region" description="Polar residues" evidence="1">
    <location>
        <begin position="41"/>
        <end position="52"/>
    </location>
</feature>
<dbReference type="Gene3D" id="1.20.120.830">
    <property type="entry name" value="Serine-rich domain"/>
    <property type="match status" value="1"/>
</dbReference>
<feature type="compositionally biased region" description="Low complexity" evidence="1">
    <location>
        <begin position="65"/>
        <end position="75"/>
    </location>
</feature>
<dbReference type="AlphaFoldDB" id="A0A914XV92"/>
<name>A0A914XV92_9BILA</name>
<evidence type="ECO:0000313" key="3">
    <source>
        <dbReference type="Proteomes" id="UP000887577"/>
    </source>
</evidence>
<keyword evidence="3" id="KW-1185">Reference proteome</keyword>
<dbReference type="InterPro" id="IPR038319">
    <property type="entry name" value="Serine_rich_sf"/>
</dbReference>
<dbReference type="Pfam" id="PF08824">
    <property type="entry name" value="Serine_rich"/>
    <property type="match status" value="1"/>
</dbReference>